<sequence>MLLPLLALMAVLLVEVVTDQRSRHEEVARNSATRIARALDRGLVALGAMADVLATSDHLLAGDFDAFRARVQQLPRGAEAEVVVRDAYGRVLVDSENLLSVEEDVTAAEQARASGRMRVSGYLTTGAGTGPVFAVTVPVPDAGLARGWLLSLHVPLSALGKLLAPEDVPAGMTATITARDGTILARSRDAARHVGTRPMHVRPRADATEWRQGIDADGLPIVLASTPVEVAGWTAWVFLPETVFAAPLRRSLLIGSVLSLSVAGLAILLATTFAQRISQPLSMLSTAVMNGNDTPLPVTRVQECNALAQAFKAARAETRKHVRTQDQLLATLDFAQIIVRAPDGRIMVWTSGMERLTGWSRSEVAGRSSHEVLRTEFPTSPAAIEEELLAQGEWQGELSYRRRDGAPIVVASHWALHRDDGGKALAVVEACTDVTALREAEHRLREAQADLRHVARLNEMGAVAAALAHEVSQPLTAASSFAEAALRLLDQAQQGEMELGEAREAMQEAADQAVFAGRVVRRLRDFLSASGQDRAAVGLNHVVREAVALALAGSVKQGVSLNLSLAPGLPPVQADAVQIQQAVVNLTRNAVAAMAGAATRVLSVSTELAPPDAVVVRIADTGLGISDEVAATLFTPFATTRREGMGIGLSISRTIVEEHGGLLSWSSEPGEGSTFWFTLPMCQANEAKEGEALHAK</sequence>
<dbReference type="InterPro" id="IPR036097">
    <property type="entry name" value="HisK_dim/P_sf"/>
</dbReference>
<evidence type="ECO:0000256" key="2">
    <source>
        <dbReference type="ARBA" id="ARBA00012438"/>
    </source>
</evidence>
<reference evidence="13 14" key="1">
    <citation type="submission" date="2022-10" db="EMBL/GenBank/DDBJ databases">
        <title>Roseococcus glaciei nov., sp. nov., isolated from glacier.</title>
        <authorList>
            <person name="Liu Q."/>
            <person name="Xin Y.-H."/>
        </authorList>
    </citation>
    <scope>NUCLEOTIDE SEQUENCE [LARGE SCALE GENOMIC DNA]</scope>
    <source>
        <strain evidence="13 14">MDT2-1-1</strain>
    </source>
</reference>
<dbReference type="InterPro" id="IPR036890">
    <property type="entry name" value="HATPase_C_sf"/>
</dbReference>
<dbReference type="CDD" id="cd18774">
    <property type="entry name" value="PDC2_HK_sensor"/>
    <property type="match status" value="1"/>
</dbReference>
<evidence type="ECO:0000259" key="11">
    <source>
        <dbReference type="PROSITE" id="PS50112"/>
    </source>
</evidence>
<keyword evidence="9" id="KW-0472">Membrane</keyword>
<keyword evidence="7 13" id="KW-0067">ATP-binding</keyword>
<evidence type="ECO:0000313" key="14">
    <source>
        <dbReference type="Proteomes" id="UP001526430"/>
    </source>
</evidence>
<name>A0ABT3P248_9PROT</name>
<evidence type="ECO:0000256" key="8">
    <source>
        <dbReference type="ARBA" id="ARBA00023012"/>
    </source>
</evidence>
<keyword evidence="5" id="KW-0547">Nucleotide-binding</keyword>
<dbReference type="CDD" id="cd00082">
    <property type="entry name" value="HisKA"/>
    <property type="match status" value="1"/>
</dbReference>
<dbReference type="Gene3D" id="3.30.450.20">
    <property type="entry name" value="PAS domain"/>
    <property type="match status" value="1"/>
</dbReference>
<dbReference type="InterPro" id="IPR003661">
    <property type="entry name" value="HisK_dim/P_dom"/>
</dbReference>
<evidence type="ECO:0000256" key="4">
    <source>
        <dbReference type="ARBA" id="ARBA00022679"/>
    </source>
</evidence>
<dbReference type="InterPro" id="IPR003594">
    <property type="entry name" value="HATPase_dom"/>
</dbReference>
<dbReference type="PANTHER" id="PTHR43065">
    <property type="entry name" value="SENSOR HISTIDINE KINASE"/>
    <property type="match status" value="1"/>
</dbReference>
<keyword evidence="4" id="KW-0808">Transferase</keyword>
<feature type="domain" description="PAS" evidence="11">
    <location>
        <begin position="337"/>
        <end position="376"/>
    </location>
</feature>
<proteinExistence type="predicted"/>
<feature type="domain" description="Histidine kinase" evidence="10">
    <location>
        <begin position="466"/>
        <end position="683"/>
    </location>
</feature>
<comment type="catalytic activity">
    <reaction evidence="1">
        <text>ATP + protein L-histidine = ADP + protein N-phospho-L-histidine.</text>
        <dbReference type="EC" id="2.7.13.3"/>
    </reaction>
</comment>
<dbReference type="PROSITE" id="PS50113">
    <property type="entry name" value="PAC"/>
    <property type="match status" value="1"/>
</dbReference>
<dbReference type="InterPro" id="IPR000014">
    <property type="entry name" value="PAS"/>
</dbReference>
<dbReference type="InterPro" id="IPR001610">
    <property type="entry name" value="PAC"/>
</dbReference>
<dbReference type="EMBL" id="JAPFQI010000042">
    <property type="protein sequence ID" value="MCW8088485.1"/>
    <property type="molecule type" value="Genomic_DNA"/>
</dbReference>
<dbReference type="PRINTS" id="PR00344">
    <property type="entry name" value="BCTRLSENSOR"/>
</dbReference>
<evidence type="ECO:0000256" key="9">
    <source>
        <dbReference type="SAM" id="Phobius"/>
    </source>
</evidence>
<dbReference type="SUPFAM" id="SSF55874">
    <property type="entry name" value="ATPase domain of HSP90 chaperone/DNA topoisomerase II/histidine kinase"/>
    <property type="match status" value="1"/>
</dbReference>
<accession>A0ABT3P248</accession>
<dbReference type="InterPro" id="IPR035965">
    <property type="entry name" value="PAS-like_dom_sf"/>
</dbReference>
<dbReference type="PROSITE" id="PS50109">
    <property type="entry name" value="HIS_KIN"/>
    <property type="match status" value="1"/>
</dbReference>
<evidence type="ECO:0000259" key="10">
    <source>
        <dbReference type="PROSITE" id="PS50109"/>
    </source>
</evidence>
<dbReference type="CDD" id="cd00130">
    <property type="entry name" value="PAS"/>
    <property type="match status" value="1"/>
</dbReference>
<dbReference type="SMART" id="SM00091">
    <property type="entry name" value="PAS"/>
    <property type="match status" value="1"/>
</dbReference>
<protein>
    <recommendedName>
        <fullName evidence="2">histidine kinase</fullName>
        <ecNumber evidence="2">2.7.13.3</ecNumber>
    </recommendedName>
</protein>
<gene>
    <name evidence="13" type="ORF">OF850_23175</name>
</gene>
<evidence type="ECO:0000256" key="3">
    <source>
        <dbReference type="ARBA" id="ARBA00022553"/>
    </source>
</evidence>
<dbReference type="SMART" id="SM00387">
    <property type="entry name" value="HATPase_c"/>
    <property type="match status" value="1"/>
</dbReference>
<feature type="transmembrane region" description="Helical" evidence="9">
    <location>
        <begin position="252"/>
        <end position="274"/>
    </location>
</feature>
<dbReference type="SMART" id="SM00086">
    <property type="entry name" value="PAC"/>
    <property type="match status" value="1"/>
</dbReference>
<dbReference type="InterPro" id="IPR000700">
    <property type="entry name" value="PAS-assoc_C"/>
</dbReference>
<keyword evidence="8" id="KW-0902">Two-component regulatory system</keyword>
<dbReference type="InterPro" id="IPR013767">
    <property type="entry name" value="PAS_fold"/>
</dbReference>
<evidence type="ECO:0000256" key="6">
    <source>
        <dbReference type="ARBA" id="ARBA00022777"/>
    </source>
</evidence>
<evidence type="ECO:0000259" key="12">
    <source>
        <dbReference type="PROSITE" id="PS50113"/>
    </source>
</evidence>
<dbReference type="Pfam" id="PF00989">
    <property type="entry name" value="PAS"/>
    <property type="match status" value="1"/>
</dbReference>
<evidence type="ECO:0000313" key="13">
    <source>
        <dbReference type="EMBL" id="MCW8088485.1"/>
    </source>
</evidence>
<evidence type="ECO:0000256" key="7">
    <source>
        <dbReference type="ARBA" id="ARBA00022840"/>
    </source>
</evidence>
<evidence type="ECO:0000256" key="5">
    <source>
        <dbReference type="ARBA" id="ARBA00022741"/>
    </source>
</evidence>
<dbReference type="Proteomes" id="UP001526430">
    <property type="component" value="Unassembled WGS sequence"/>
</dbReference>
<comment type="caution">
    <text evidence="13">The sequence shown here is derived from an EMBL/GenBank/DDBJ whole genome shotgun (WGS) entry which is preliminary data.</text>
</comment>
<dbReference type="GO" id="GO:0005524">
    <property type="term" value="F:ATP binding"/>
    <property type="evidence" value="ECO:0007669"/>
    <property type="project" value="UniProtKB-KW"/>
</dbReference>
<keyword evidence="14" id="KW-1185">Reference proteome</keyword>
<dbReference type="EC" id="2.7.13.3" evidence="2"/>
<dbReference type="PROSITE" id="PS50112">
    <property type="entry name" value="PAS"/>
    <property type="match status" value="1"/>
</dbReference>
<dbReference type="NCBIfam" id="TIGR00229">
    <property type="entry name" value="sensory_box"/>
    <property type="match status" value="1"/>
</dbReference>
<organism evidence="13 14">
    <name type="scientific">Sabulicella glaciei</name>
    <dbReference type="NCBI Taxonomy" id="2984948"/>
    <lineage>
        <taxon>Bacteria</taxon>
        <taxon>Pseudomonadati</taxon>
        <taxon>Pseudomonadota</taxon>
        <taxon>Alphaproteobacteria</taxon>
        <taxon>Acetobacterales</taxon>
        <taxon>Acetobacteraceae</taxon>
        <taxon>Sabulicella</taxon>
    </lineage>
</organism>
<dbReference type="Gene3D" id="3.30.565.10">
    <property type="entry name" value="Histidine kinase-like ATPase, C-terminal domain"/>
    <property type="match status" value="1"/>
</dbReference>
<dbReference type="SUPFAM" id="SSF47384">
    <property type="entry name" value="Homodimeric domain of signal transducing histidine kinase"/>
    <property type="match status" value="1"/>
</dbReference>
<keyword evidence="9" id="KW-1133">Transmembrane helix</keyword>
<evidence type="ECO:0000256" key="1">
    <source>
        <dbReference type="ARBA" id="ARBA00000085"/>
    </source>
</evidence>
<feature type="domain" description="PAC" evidence="12">
    <location>
        <begin position="394"/>
        <end position="446"/>
    </location>
</feature>
<dbReference type="SUPFAM" id="SSF55785">
    <property type="entry name" value="PYP-like sensor domain (PAS domain)"/>
    <property type="match status" value="1"/>
</dbReference>
<dbReference type="Gene3D" id="1.10.287.130">
    <property type="match status" value="1"/>
</dbReference>
<keyword evidence="9" id="KW-0812">Transmembrane</keyword>
<dbReference type="InterPro" id="IPR005467">
    <property type="entry name" value="His_kinase_dom"/>
</dbReference>
<dbReference type="InterPro" id="IPR004358">
    <property type="entry name" value="Sig_transdc_His_kin-like_C"/>
</dbReference>
<dbReference type="Pfam" id="PF02518">
    <property type="entry name" value="HATPase_c"/>
    <property type="match status" value="1"/>
</dbReference>
<keyword evidence="6" id="KW-0418">Kinase</keyword>
<keyword evidence="3" id="KW-0597">Phosphoprotein</keyword>
<dbReference type="PANTHER" id="PTHR43065:SF10">
    <property type="entry name" value="PEROXIDE STRESS-ACTIVATED HISTIDINE KINASE MAK3"/>
    <property type="match status" value="1"/>
</dbReference>